<dbReference type="RefSeq" id="WP_180492885.1">
    <property type="nucleotide sequence ID" value="NZ_JACCKS010000003.1"/>
</dbReference>
<proteinExistence type="predicted"/>
<evidence type="ECO:0000313" key="2">
    <source>
        <dbReference type="Proteomes" id="UP000586254"/>
    </source>
</evidence>
<dbReference type="GO" id="GO:0006355">
    <property type="term" value="P:regulation of DNA-templated transcription"/>
    <property type="evidence" value="ECO:0007669"/>
    <property type="project" value="InterPro"/>
</dbReference>
<comment type="caution">
    <text evidence="1">The sequence shown here is derived from an EMBL/GenBank/DDBJ whole genome shotgun (WGS) entry which is preliminary data.</text>
</comment>
<name>A0A853JLS7_9FIRM</name>
<dbReference type="InterPro" id="IPR016032">
    <property type="entry name" value="Sig_transdc_resp-reg_C-effctor"/>
</dbReference>
<gene>
    <name evidence="1" type="ORF">H0N91_03035</name>
</gene>
<organism evidence="1 2">
    <name type="scientific">Eubacterium callanderi</name>
    <dbReference type="NCBI Taxonomy" id="53442"/>
    <lineage>
        <taxon>Bacteria</taxon>
        <taxon>Bacillati</taxon>
        <taxon>Bacillota</taxon>
        <taxon>Clostridia</taxon>
        <taxon>Eubacteriales</taxon>
        <taxon>Eubacteriaceae</taxon>
        <taxon>Eubacterium</taxon>
    </lineage>
</organism>
<dbReference type="SUPFAM" id="SSF46894">
    <property type="entry name" value="C-terminal effector domain of the bipartite response regulators"/>
    <property type="match status" value="1"/>
</dbReference>
<accession>A0A853JLS7</accession>
<dbReference type="AlphaFoldDB" id="A0A853JLS7"/>
<dbReference type="GO" id="GO:0003677">
    <property type="term" value="F:DNA binding"/>
    <property type="evidence" value="ECO:0007669"/>
    <property type="project" value="InterPro"/>
</dbReference>
<reference evidence="1 2" key="1">
    <citation type="submission" date="2020-07" db="EMBL/GenBank/DDBJ databases">
        <title>Organ Donor 1.</title>
        <authorList>
            <person name="Marsh A.J."/>
            <person name="Azcarate-Peril M.A."/>
        </authorList>
    </citation>
    <scope>NUCLEOTIDE SEQUENCE [LARGE SCALE GENOMIC DNA]</scope>
    <source>
        <strain evidence="1 2">AMC0717</strain>
    </source>
</reference>
<dbReference type="Gene3D" id="1.10.10.60">
    <property type="entry name" value="Homeodomain-like"/>
    <property type="match status" value="1"/>
</dbReference>
<dbReference type="Proteomes" id="UP000586254">
    <property type="component" value="Unassembled WGS sequence"/>
</dbReference>
<dbReference type="Gene3D" id="3.30.60.160">
    <property type="match status" value="1"/>
</dbReference>
<sequence>MTDAQKEQVRYLRCEGLGYGAIATRLGISENTVKSFCRRNNLTGVASKEPVVVCRNCGRPLPQYPKRKQRKFCSEACRRAWWKQHPELIHKAAFYPAICAHCGQKFQSYGNRKRKYCSHACYIAARFQKGDTHDKGTV</sequence>
<evidence type="ECO:0000313" key="1">
    <source>
        <dbReference type="EMBL" id="NZA37140.1"/>
    </source>
</evidence>
<protein>
    <submittedName>
        <fullName evidence="1">Zinc finger MYND domain-containing protein</fullName>
    </submittedName>
</protein>
<dbReference type="EMBL" id="JACCKS010000003">
    <property type="protein sequence ID" value="NZA37140.1"/>
    <property type="molecule type" value="Genomic_DNA"/>
</dbReference>
<dbReference type="InterPro" id="IPR038603">
    <property type="entry name" value="Znf_FCS_sf"/>
</dbReference>